<dbReference type="InterPro" id="IPR011992">
    <property type="entry name" value="EF-hand-dom_pair"/>
</dbReference>
<proteinExistence type="predicted"/>
<feature type="compositionally biased region" description="Low complexity" evidence="2">
    <location>
        <begin position="142"/>
        <end position="158"/>
    </location>
</feature>
<dbReference type="SMART" id="SM00054">
    <property type="entry name" value="EFh"/>
    <property type="match status" value="2"/>
</dbReference>
<dbReference type="PROSITE" id="PS00018">
    <property type="entry name" value="EF_HAND_1"/>
    <property type="match status" value="2"/>
</dbReference>
<dbReference type="SUPFAM" id="SSF47473">
    <property type="entry name" value="EF-hand"/>
    <property type="match status" value="1"/>
</dbReference>
<dbReference type="CDD" id="cd00051">
    <property type="entry name" value="EFh"/>
    <property type="match status" value="1"/>
</dbReference>
<dbReference type="AlphaFoldDB" id="A0A0M0J8K0"/>
<evidence type="ECO:0000313" key="4">
    <source>
        <dbReference type="EMBL" id="KOO22538.1"/>
    </source>
</evidence>
<organism evidence="4 5">
    <name type="scientific">Chrysochromulina tobinii</name>
    <dbReference type="NCBI Taxonomy" id="1460289"/>
    <lineage>
        <taxon>Eukaryota</taxon>
        <taxon>Haptista</taxon>
        <taxon>Haptophyta</taxon>
        <taxon>Prymnesiophyceae</taxon>
        <taxon>Prymnesiales</taxon>
        <taxon>Chrysochromulinaceae</taxon>
        <taxon>Chrysochromulina</taxon>
    </lineage>
</organism>
<comment type="caution">
    <text evidence="4">The sequence shown here is derived from an EMBL/GenBank/DDBJ whole genome shotgun (WGS) entry which is preliminary data.</text>
</comment>
<reference evidence="5" key="1">
    <citation type="journal article" date="2015" name="PLoS Genet.">
        <title>Genome Sequence and Transcriptome Analyses of Chrysochromulina tobin: Metabolic Tools for Enhanced Algal Fitness in the Prominent Order Prymnesiales (Haptophyceae).</title>
        <authorList>
            <person name="Hovde B.T."/>
            <person name="Deodato C.R."/>
            <person name="Hunsperger H.M."/>
            <person name="Ryken S.A."/>
            <person name="Yost W."/>
            <person name="Jha R.K."/>
            <person name="Patterson J."/>
            <person name="Monnat R.J. Jr."/>
            <person name="Barlow S.B."/>
            <person name="Starkenburg S.R."/>
            <person name="Cattolico R.A."/>
        </authorList>
    </citation>
    <scope>NUCLEOTIDE SEQUENCE</scope>
    <source>
        <strain evidence="5">CCMP291</strain>
    </source>
</reference>
<dbReference type="PROSITE" id="PS50222">
    <property type="entry name" value="EF_HAND_2"/>
    <property type="match status" value="2"/>
</dbReference>
<dbReference type="OrthoDB" id="26525at2759"/>
<keyword evidence="1" id="KW-0106">Calcium</keyword>
<evidence type="ECO:0000313" key="5">
    <source>
        <dbReference type="Proteomes" id="UP000037460"/>
    </source>
</evidence>
<evidence type="ECO:0000259" key="3">
    <source>
        <dbReference type="PROSITE" id="PS50222"/>
    </source>
</evidence>
<dbReference type="Gene3D" id="1.10.238.10">
    <property type="entry name" value="EF-hand"/>
    <property type="match status" value="1"/>
</dbReference>
<gene>
    <name evidence="4" type="ORF">Ctob_006021</name>
</gene>
<feature type="domain" description="EF-hand" evidence="3">
    <location>
        <begin position="69"/>
        <end position="104"/>
    </location>
</feature>
<evidence type="ECO:0000256" key="1">
    <source>
        <dbReference type="ARBA" id="ARBA00022837"/>
    </source>
</evidence>
<dbReference type="Pfam" id="PF13499">
    <property type="entry name" value="EF-hand_7"/>
    <property type="match status" value="1"/>
</dbReference>
<feature type="region of interest" description="Disordered" evidence="2">
    <location>
        <begin position="141"/>
        <end position="183"/>
    </location>
</feature>
<dbReference type="EMBL" id="JWZX01003270">
    <property type="protein sequence ID" value="KOO22538.1"/>
    <property type="molecule type" value="Genomic_DNA"/>
</dbReference>
<protein>
    <recommendedName>
        <fullName evidence="3">EF-hand domain-containing protein</fullName>
    </recommendedName>
</protein>
<sequence length="183" mass="19188">MATIYTDNRSWAPSFVLLGSTKGSSNPLVLRVIDLFRKLDANGDGKVTGVEFRRVLPLMASSASEAESFGEADVDSLFALLDRDGSGSIEYSELHARLRQGLSVALDKKLQAGAVGFDLEAKNRLSTYTLRGAADAHECQEASSAPADAPAAKVKSSDLGPYVAAQPQPANGPVQAPPRAGVA</sequence>
<evidence type="ECO:0000256" key="2">
    <source>
        <dbReference type="SAM" id="MobiDB-lite"/>
    </source>
</evidence>
<dbReference type="Proteomes" id="UP000037460">
    <property type="component" value="Unassembled WGS sequence"/>
</dbReference>
<accession>A0A0M0J8K0</accession>
<dbReference type="InterPro" id="IPR002048">
    <property type="entry name" value="EF_hand_dom"/>
</dbReference>
<keyword evidence="5" id="KW-1185">Reference proteome</keyword>
<name>A0A0M0J8K0_9EUKA</name>
<dbReference type="InterPro" id="IPR018247">
    <property type="entry name" value="EF_Hand_1_Ca_BS"/>
</dbReference>
<feature type="domain" description="EF-hand" evidence="3">
    <location>
        <begin position="27"/>
        <end position="62"/>
    </location>
</feature>
<dbReference type="GO" id="GO:0005509">
    <property type="term" value="F:calcium ion binding"/>
    <property type="evidence" value="ECO:0007669"/>
    <property type="project" value="InterPro"/>
</dbReference>